<evidence type="ECO:0000313" key="2">
    <source>
        <dbReference type="Proteomes" id="UP000195652"/>
    </source>
</evidence>
<dbReference type="EMBL" id="CP021417">
    <property type="protein sequence ID" value="WCV10745.1"/>
    <property type="molecule type" value="Genomic_DNA"/>
</dbReference>
<proteinExistence type="predicted"/>
<reference evidence="1 2" key="3">
    <citation type="journal article" date="2020" name="Int. J. Syst. Evol. Microbiol.">
        <title>Corynebacterium silvaticum sp. nov., a unique group of NTTB corynebacteria in wild boar and roe deer.</title>
        <authorList>
            <person name="Dangel A."/>
            <person name="Berger A."/>
            <person name="Rau J."/>
            <person name="Eisenberg T."/>
            <person name="Kampfer P."/>
            <person name="Margos G."/>
            <person name="Contzen M."/>
            <person name="Busse H.J."/>
            <person name="Konrad R."/>
            <person name="Peters M."/>
            <person name="Sting R."/>
            <person name="Sing A."/>
        </authorList>
    </citation>
    <scope>NUCLEOTIDE SEQUENCE [LARGE SCALE GENOMIC DNA]</scope>
    <source>
        <strain evidence="1 2">PO100/5</strain>
    </source>
</reference>
<reference evidence="1 2" key="2">
    <citation type="journal article" date="2020" name="Antonie Van Leeuwenhoek">
        <title>Phylogenomic characterisation of a novel corynebacterial species pathogenic to animals.</title>
        <authorList>
            <person name="Moller J."/>
            <person name="Musella L."/>
            <person name="Melnikov V."/>
            <person name="Geissdorfer W."/>
            <person name="Burkovski A."/>
            <person name="Sangal V."/>
        </authorList>
    </citation>
    <scope>NUCLEOTIDE SEQUENCE [LARGE SCALE GENOMIC DNA]</scope>
    <source>
        <strain evidence="1 2">PO100/5</strain>
    </source>
</reference>
<sequence length="50" mass="5604">MASIGSMRTTIDLIAPVTVRDKAGFTTLHAMRFGRLCGRMWRPGTPRRRG</sequence>
<protein>
    <submittedName>
        <fullName evidence="1">Uncharacterized protein</fullName>
    </submittedName>
</protein>
<accession>A0ACD4PZ56</accession>
<dbReference type="Proteomes" id="UP000195652">
    <property type="component" value="Chromosome"/>
</dbReference>
<keyword evidence="2" id="KW-1185">Reference proteome</keyword>
<organism evidence="1 2">
    <name type="scientific">Corynebacterium silvaticum</name>
    <dbReference type="NCBI Taxonomy" id="2320431"/>
    <lineage>
        <taxon>Bacteria</taxon>
        <taxon>Bacillati</taxon>
        <taxon>Actinomycetota</taxon>
        <taxon>Actinomycetes</taxon>
        <taxon>Mycobacteriales</taxon>
        <taxon>Corynebacteriaceae</taxon>
        <taxon>Corynebacterium</taxon>
    </lineage>
</organism>
<reference evidence="1 2" key="4">
    <citation type="journal article" date="2020" name="PLoS ONE">
        <title>Taxonomic classification of strain PO100/5 shows a broader geographic distribution and genetic markers of the recently described Corynebacterium silvaticum.</title>
        <authorList>
            <person name="Viana M.V.C."/>
            <person name="Profeta R."/>
            <person name="da Silva A.L."/>
            <person name="Hurtado R."/>
            <person name="Cerqueira J.C."/>
            <person name="Ribeiro B.F.S."/>
            <person name="Almeida M.O."/>
            <person name="Morais-Rodrigues F."/>
            <person name="Soares S.C."/>
            <person name="Oliveira M."/>
            <person name="Tavares L."/>
            <person name="Figueiredo H."/>
            <person name="Wattam A.R."/>
            <person name="Barh D."/>
            <person name="Ghosh P."/>
            <person name="Silva A."/>
            <person name="Azevedo V."/>
        </authorList>
    </citation>
    <scope>NUCLEOTIDE SEQUENCE [LARGE SCALE GENOMIC DNA]</scope>
    <source>
        <strain evidence="1 2">PO100/5</strain>
    </source>
</reference>
<reference evidence="1 2" key="1">
    <citation type="journal article" date="2014" name="BMC Vet. Res.">
        <title>First report of Corynebacterium pseudotuberculosis from caseous lymphadenitis lesions in Black Alentejano pig (Sus scrofa domesticus).</title>
        <authorList>
            <person name="Oliveira M."/>
            <person name="Barroco C."/>
            <person name="Mottola C."/>
            <person name="Santos R."/>
            <person name="Lemsaddek A."/>
            <person name="Tavares L."/>
            <person name="Semedo-Lemsaddek T."/>
        </authorList>
    </citation>
    <scope>NUCLEOTIDE SEQUENCE [LARGE SCALE GENOMIC DNA]</scope>
    <source>
        <strain evidence="1 2">PO100/5</strain>
    </source>
</reference>
<evidence type="ECO:0000313" key="1">
    <source>
        <dbReference type="EMBL" id="WCV10745.1"/>
    </source>
</evidence>
<name>A0ACD4PZ56_9CORY</name>
<gene>
    <name evidence="1" type="ORF">CBE74_12315</name>
</gene>